<feature type="compositionally biased region" description="Basic and acidic residues" evidence="1">
    <location>
        <begin position="387"/>
        <end position="399"/>
    </location>
</feature>
<feature type="domain" description="WLM" evidence="2">
    <location>
        <begin position="177"/>
        <end position="363"/>
    </location>
</feature>
<evidence type="ECO:0000313" key="4">
    <source>
        <dbReference type="Proteomes" id="UP001418222"/>
    </source>
</evidence>
<protein>
    <recommendedName>
        <fullName evidence="2">WLM domain-containing protein</fullName>
    </recommendedName>
</protein>
<evidence type="ECO:0000259" key="2">
    <source>
        <dbReference type="PROSITE" id="PS51397"/>
    </source>
</evidence>
<proteinExistence type="predicted"/>
<evidence type="ECO:0000313" key="3">
    <source>
        <dbReference type="EMBL" id="KAK8935563.1"/>
    </source>
</evidence>
<dbReference type="EMBL" id="JBBWWQ010000011">
    <property type="protein sequence ID" value="KAK8935563.1"/>
    <property type="molecule type" value="Genomic_DNA"/>
</dbReference>
<dbReference type="Proteomes" id="UP001418222">
    <property type="component" value="Unassembled WGS sequence"/>
</dbReference>
<dbReference type="InterPro" id="IPR013536">
    <property type="entry name" value="WLM_dom"/>
</dbReference>
<dbReference type="PROSITE" id="PS51397">
    <property type="entry name" value="WLM"/>
    <property type="match status" value="1"/>
</dbReference>
<feature type="region of interest" description="Disordered" evidence="1">
    <location>
        <begin position="365"/>
        <end position="425"/>
    </location>
</feature>
<accession>A0AAP0BCE0</accession>
<keyword evidence="4" id="KW-1185">Reference proteome</keyword>
<organism evidence="3 4">
    <name type="scientific">Platanthera zijinensis</name>
    <dbReference type="NCBI Taxonomy" id="2320716"/>
    <lineage>
        <taxon>Eukaryota</taxon>
        <taxon>Viridiplantae</taxon>
        <taxon>Streptophyta</taxon>
        <taxon>Embryophyta</taxon>
        <taxon>Tracheophyta</taxon>
        <taxon>Spermatophyta</taxon>
        <taxon>Magnoliopsida</taxon>
        <taxon>Liliopsida</taxon>
        <taxon>Asparagales</taxon>
        <taxon>Orchidaceae</taxon>
        <taxon>Orchidoideae</taxon>
        <taxon>Orchideae</taxon>
        <taxon>Orchidinae</taxon>
        <taxon>Platanthera</taxon>
    </lineage>
</organism>
<reference evidence="3 4" key="1">
    <citation type="journal article" date="2022" name="Nat. Plants">
        <title>Genomes of leafy and leafless Platanthera orchids illuminate the evolution of mycoheterotrophy.</title>
        <authorList>
            <person name="Li M.H."/>
            <person name="Liu K.W."/>
            <person name="Li Z."/>
            <person name="Lu H.C."/>
            <person name="Ye Q.L."/>
            <person name="Zhang D."/>
            <person name="Wang J.Y."/>
            <person name="Li Y.F."/>
            <person name="Zhong Z.M."/>
            <person name="Liu X."/>
            <person name="Yu X."/>
            <person name="Liu D.K."/>
            <person name="Tu X.D."/>
            <person name="Liu B."/>
            <person name="Hao Y."/>
            <person name="Liao X.Y."/>
            <person name="Jiang Y.T."/>
            <person name="Sun W.H."/>
            <person name="Chen J."/>
            <person name="Chen Y.Q."/>
            <person name="Ai Y."/>
            <person name="Zhai J.W."/>
            <person name="Wu S.S."/>
            <person name="Zhou Z."/>
            <person name="Hsiao Y.Y."/>
            <person name="Wu W.L."/>
            <person name="Chen Y.Y."/>
            <person name="Lin Y.F."/>
            <person name="Hsu J.L."/>
            <person name="Li C.Y."/>
            <person name="Wang Z.W."/>
            <person name="Zhao X."/>
            <person name="Zhong W.Y."/>
            <person name="Ma X.K."/>
            <person name="Ma L."/>
            <person name="Huang J."/>
            <person name="Chen G.Z."/>
            <person name="Huang M.Z."/>
            <person name="Huang L."/>
            <person name="Peng D.H."/>
            <person name="Luo Y.B."/>
            <person name="Zou S.Q."/>
            <person name="Chen S.P."/>
            <person name="Lan S."/>
            <person name="Tsai W.C."/>
            <person name="Van de Peer Y."/>
            <person name="Liu Z.J."/>
        </authorList>
    </citation>
    <scope>NUCLEOTIDE SEQUENCE [LARGE SCALE GENOMIC DNA]</scope>
    <source>
        <strain evidence="3">Lor287</strain>
    </source>
</reference>
<evidence type="ECO:0000256" key="1">
    <source>
        <dbReference type="SAM" id="MobiDB-lite"/>
    </source>
</evidence>
<dbReference type="AlphaFoldDB" id="A0AAP0BCE0"/>
<dbReference type="Pfam" id="PF08325">
    <property type="entry name" value="WLM"/>
    <property type="match status" value="1"/>
</dbReference>
<gene>
    <name evidence="3" type="ORF">KSP39_PZI013977</name>
</gene>
<comment type="caution">
    <text evidence="3">The sequence shown here is derived from an EMBL/GenBank/DDBJ whole genome shotgun (WGS) entry which is preliminary data.</text>
</comment>
<dbReference type="PANTHER" id="PTHR47796:SF1">
    <property type="entry name" value="OS08G0500800 PROTEIN"/>
    <property type="match status" value="1"/>
</dbReference>
<name>A0AAP0BCE0_9ASPA</name>
<sequence>MLANASFRVSESLASIESKRNGDETPERRAVSARGAIDVTILQGEFQKVGVLYIKRKFAKEIFQNCDKLLELEFVLRQIVSFERDEMEVVFPNVDLIIVILLGPLRLPNSSLILGLASIIADGKPIRMMGVFDDEINDVSQSNMHPDLRIAGFDEEDKRLRQLSSYRTHTSLKLPQGPYIFCDFRTLDLPGIKLNPPSLKALRIMHILACDPGIIAVMNKHRWRVGIMTEMAPVGYVGISPKCILGFNKNHGEEISLRLRTDDLKGFRKYESIKKTLLHELAHMVYSEHDVKFLSLEKQLNEEAADLDWTKSRSHSLTSRKVSNRYEDEVGDGHDALSQQFGWKQILKSVRGVDRLAAMQRVLGSSEPHFSNEPSPAPDLGLTPPDKTQEDHSNEKDVGEIPEDVDTPSRGDATPSFGVTDLGALPPKSLTREAARDLASSSVPPIKDSLYIPTPAVTRVLDQVQFPLVLGNHLHFLSALPSMGNQVHPASARAKRLAPYTVSENTRPLFMIVLVLMLANSNFVDNQVVSAAEESLDAGAFSPPPSPGMDEGFLSDLTNLAEMNRRVDGVLRKYGLMLREIHEERIISDSAMAVQKKLKGSMRAGRSDVKHSEATVLAWMVKRDIRNVIRNPKTTNYLRLNKASVGVKRKKLRLAGLIFTGRTLFAVDVYFLTAAMEVLTTVGFSEDVEVDEAGEAETYLVLKRNDPGLLWLAKSSLEIFIA</sequence>
<dbReference type="PANTHER" id="PTHR47796">
    <property type="entry name" value="ZINC METALLOPROTEINASE-LIKE PROTEIN"/>
    <property type="match status" value="1"/>
</dbReference>